<gene>
    <name evidence="2" type="ORF">LSINAPIS_LOCUS8935</name>
</gene>
<protein>
    <recommendedName>
        <fullName evidence="4">Malate dehydrogenase 1B</fullName>
    </recommendedName>
</protein>
<dbReference type="InterPro" id="IPR015955">
    <property type="entry name" value="Lactate_DH/Glyco_Ohase_4_C"/>
</dbReference>
<dbReference type="Gene3D" id="3.40.50.720">
    <property type="entry name" value="NAD(P)-binding Rossmann-like Domain"/>
    <property type="match status" value="1"/>
</dbReference>
<dbReference type="PANTHER" id="PTHR23382">
    <property type="entry name" value="MALATE DEHYDROGENASE"/>
    <property type="match status" value="1"/>
</dbReference>
<keyword evidence="3" id="KW-1185">Reference proteome</keyword>
<accession>A0A5E4QK99</accession>
<evidence type="ECO:0000313" key="2">
    <source>
        <dbReference type="EMBL" id="VVC97712.1"/>
    </source>
</evidence>
<proteinExistence type="predicted"/>
<dbReference type="Gene3D" id="3.90.110.10">
    <property type="entry name" value="Lactate dehydrogenase/glycoside hydrolase, family 4, C-terminal"/>
    <property type="match status" value="1"/>
</dbReference>
<keyword evidence="1" id="KW-0560">Oxidoreductase</keyword>
<organism evidence="2 3">
    <name type="scientific">Leptidea sinapis</name>
    <dbReference type="NCBI Taxonomy" id="189913"/>
    <lineage>
        <taxon>Eukaryota</taxon>
        <taxon>Metazoa</taxon>
        <taxon>Ecdysozoa</taxon>
        <taxon>Arthropoda</taxon>
        <taxon>Hexapoda</taxon>
        <taxon>Insecta</taxon>
        <taxon>Pterygota</taxon>
        <taxon>Neoptera</taxon>
        <taxon>Endopterygota</taxon>
        <taxon>Lepidoptera</taxon>
        <taxon>Glossata</taxon>
        <taxon>Ditrysia</taxon>
        <taxon>Papilionoidea</taxon>
        <taxon>Pieridae</taxon>
        <taxon>Dismorphiinae</taxon>
        <taxon>Leptidea</taxon>
    </lineage>
</organism>
<sequence length="498" mass="57019">MVFRIVIAGESQCDMFAEVFLIADYLAQTLPNFCCERIEKQVLEWKTWLCKINQKNKWHHTGCPIVWKEHLVSGSKPQYIGGASEFFDFCYSYYKFDVYMLPDRYQHLITNFKQYSKKIKQEQKCITGLTLDFKHNEEPPKTSFTVCISRAGNPMAMYLISGLLEIINKERSISKIYVYDDHNPNSLPFLELVERECSYIGTQYPSKVVRYVDKIGVALTNTDLLIILDHVPFSPELSIGGWLHDNKEVMLKLAMMINASASRKMFVIVANLGPACYNATVLGNAVTSVRKKNIVVATSDLGMEIAPIIAEKAEIPLRNMFCPPVWGFVGVNHLVDINTTVHKYNVFDPHERYIRVKNSSLCIGTLTPEMRTLEYLMHFDDHLWITVASKKAKTNGNITNLNKSLAILAIVKSWLFDCEPNDIVSLGIKCNAGDFMLPKDKHINITHLQDIAKLCMKLEKKDLPELVPRRLCFCKTKKEPINRVWVRPGFSEDFPDLI</sequence>
<evidence type="ECO:0008006" key="4">
    <source>
        <dbReference type="Google" id="ProtNLM"/>
    </source>
</evidence>
<dbReference type="Proteomes" id="UP000324832">
    <property type="component" value="Unassembled WGS sequence"/>
</dbReference>
<dbReference type="GO" id="GO:0016615">
    <property type="term" value="F:malate dehydrogenase activity"/>
    <property type="evidence" value="ECO:0007669"/>
    <property type="project" value="InterPro"/>
</dbReference>
<name>A0A5E4QK99_9NEOP</name>
<evidence type="ECO:0000256" key="1">
    <source>
        <dbReference type="ARBA" id="ARBA00023002"/>
    </source>
</evidence>
<dbReference type="InterPro" id="IPR010945">
    <property type="entry name" value="Malate_DH_type2"/>
</dbReference>
<dbReference type="GO" id="GO:0006108">
    <property type="term" value="P:malate metabolic process"/>
    <property type="evidence" value="ECO:0007669"/>
    <property type="project" value="InterPro"/>
</dbReference>
<dbReference type="GO" id="GO:0016616">
    <property type="term" value="F:oxidoreductase activity, acting on the CH-OH group of donors, NAD or NADP as acceptor"/>
    <property type="evidence" value="ECO:0007669"/>
    <property type="project" value="InterPro"/>
</dbReference>
<dbReference type="EMBL" id="FZQP02003289">
    <property type="protein sequence ID" value="VVC97712.1"/>
    <property type="molecule type" value="Genomic_DNA"/>
</dbReference>
<reference evidence="2 3" key="1">
    <citation type="submission" date="2017-07" db="EMBL/GenBank/DDBJ databases">
        <authorList>
            <person name="Talla V."/>
            <person name="Backstrom N."/>
        </authorList>
    </citation>
    <scope>NUCLEOTIDE SEQUENCE [LARGE SCALE GENOMIC DNA]</scope>
</reference>
<evidence type="ECO:0000313" key="3">
    <source>
        <dbReference type="Proteomes" id="UP000324832"/>
    </source>
</evidence>
<dbReference type="AlphaFoldDB" id="A0A5E4QK99"/>